<feature type="region of interest" description="Disordered" evidence="1">
    <location>
        <begin position="1"/>
        <end position="20"/>
    </location>
</feature>
<reference evidence="3" key="1">
    <citation type="submission" date="2021-02" db="EMBL/GenBank/DDBJ databases">
        <authorList>
            <person name="Syme A R."/>
            <person name="Syme A R."/>
            <person name="Moolhuijzen P."/>
        </authorList>
    </citation>
    <scope>NUCLEOTIDE SEQUENCE</scope>
    <source>
        <strain evidence="3">W1-1</strain>
    </source>
</reference>
<feature type="region of interest" description="Disordered" evidence="1">
    <location>
        <begin position="338"/>
        <end position="426"/>
    </location>
</feature>
<dbReference type="Proteomes" id="UP000472372">
    <property type="component" value="Unassembled WGS sequence"/>
</dbReference>
<feature type="compositionally biased region" description="Polar residues" evidence="1">
    <location>
        <begin position="373"/>
        <end position="382"/>
    </location>
</feature>
<dbReference type="EMBL" id="OCTH03000032">
    <property type="protein sequence ID" value="CAE7222155.1"/>
    <property type="molecule type" value="Genomic_DNA"/>
</dbReference>
<sequence length="517" mass="58142">MPYARPPAPPPSLPDSPPPRQILFRHPGYDDSNNVLFKLHAIDAATVSSHDGEEGTPQRPGTLALGLYAQFALDACAIFAGNRFNGWLSTLRNPDEARDARVDAGSTLVARSYYYHLDRDNDIDGPDGPYRIVPNFREWRFPHENIPAHWEQLSANATAQGLTFSRSNLTLALQIRDGSCRISGSREELQVAHIVPQAELAWWKDNSMSQYNRSSTSSMDDTANAMLLQASLHLAFDRPRFVFVPKPSGNDDGMRLVLHLLEPSAEFAHLYHNRELHPTDVGVEMLFARFAWTLFPLLEPFLSCNQDRRLTVHTTSHDHILDRGYFTAAACERFSMSSNRMRSVSPKKRKPDEGAIDSNGVDEINVRRPIQPSDDTNTSSFAPNLRKRSIGCIDHEPPTPCQTPGSNKRRKASSPTSPTECSTHSHDDAEESCIVVSHTSQLAQQWLEKERKRSDPEQTWKKDMLWLQEVWAGKSLDSHELPRFWSLVGYEVRDTGSNDLLAGDEPASDITYTKTQS</sequence>
<accession>A0A6S6WHM9</accession>
<evidence type="ECO:0000256" key="1">
    <source>
        <dbReference type="SAM" id="MobiDB-lite"/>
    </source>
</evidence>
<gene>
    <name evidence="3" type="ORF">PTTW11_11509</name>
</gene>
<proteinExistence type="predicted"/>
<organism evidence="3 4">
    <name type="scientific">Pyrenophora teres f. teres</name>
    <dbReference type="NCBI Taxonomy" id="97479"/>
    <lineage>
        <taxon>Eukaryota</taxon>
        <taxon>Fungi</taxon>
        <taxon>Dikarya</taxon>
        <taxon>Ascomycota</taxon>
        <taxon>Pezizomycotina</taxon>
        <taxon>Dothideomycetes</taxon>
        <taxon>Pleosporomycetidae</taxon>
        <taxon>Pleosporales</taxon>
        <taxon>Pleosporineae</taxon>
        <taxon>Pleosporaceae</taxon>
        <taxon>Pyrenophora</taxon>
    </lineage>
</organism>
<name>A0A6S6WHM9_9PLEO</name>
<protein>
    <submittedName>
        <fullName evidence="3">HNH-2 domain containing protein</fullName>
    </submittedName>
</protein>
<dbReference type="AlphaFoldDB" id="A0A6S6WHM9"/>
<dbReference type="InterPro" id="IPR003615">
    <property type="entry name" value="HNH_nuc"/>
</dbReference>
<feature type="compositionally biased region" description="Polar residues" evidence="1">
    <location>
        <begin position="413"/>
        <end position="422"/>
    </location>
</feature>
<feature type="domain" description="HNH nuclease" evidence="2">
    <location>
        <begin position="180"/>
        <end position="244"/>
    </location>
</feature>
<evidence type="ECO:0000313" key="3">
    <source>
        <dbReference type="EMBL" id="CAE7222155.1"/>
    </source>
</evidence>
<dbReference type="Pfam" id="PF13391">
    <property type="entry name" value="HNH_2"/>
    <property type="match status" value="1"/>
</dbReference>
<evidence type="ECO:0000313" key="4">
    <source>
        <dbReference type="Proteomes" id="UP000472372"/>
    </source>
</evidence>
<evidence type="ECO:0000259" key="2">
    <source>
        <dbReference type="Pfam" id="PF13391"/>
    </source>
</evidence>
<feature type="region of interest" description="Disordered" evidence="1">
    <location>
        <begin position="497"/>
        <end position="517"/>
    </location>
</feature>
<comment type="caution">
    <text evidence="3">The sequence shown here is derived from an EMBL/GenBank/DDBJ whole genome shotgun (WGS) entry which is preliminary data.</text>
</comment>